<dbReference type="GO" id="GO:0019760">
    <property type="term" value="P:glucosinolate metabolic process"/>
    <property type="evidence" value="ECO:0007669"/>
    <property type="project" value="UniProtKB-ARBA"/>
</dbReference>
<evidence type="ECO:0000259" key="7">
    <source>
        <dbReference type="Pfam" id="PF24981"/>
    </source>
</evidence>
<feature type="compositionally biased region" description="Polar residues" evidence="4">
    <location>
        <begin position="628"/>
        <end position="638"/>
    </location>
</feature>
<keyword evidence="6" id="KW-0732">Signal</keyword>
<keyword evidence="3" id="KW-0408">Iron</keyword>
<dbReference type="InterPro" id="IPR015915">
    <property type="entry name" value="Kelch-typ_b-propeller"/>
</dbReference>
<gene>
    <name evidence="8" type="ORF">B0H63DRAFT_548764</name>
</gene>
<keyword evidence="5" id="KW-0812">Transmembrane</keyword>
<feature type="region of interest" description="Disordered" evidence="4">
    <location>
        <begin position="628"/>
        <end position="674"/>
    </location>
</feature>
<protein>
    <recommendedName>
        <fullName evidence="7">Attractin/MKLN-like beta-propeller domain-containing protein</fullName>
    </recommendedName>
</protein>
<feature type="signal peptide" evidence="6">
    <location>
        <begin position="1"/>
        <end position="22"/>
    </location>
</feature>
<evidence type="ECO:0000256" key="2">
    <source>
        <dbReference type="ARBA" id="ARBA00022737"/>
    </source>
</evidence>
<feature type="compositionally biased region" description="Low complexity" evidence="4">
    <location>
        <begin position="449"/>
        <end position="465"/>
    </location>
</feature>
<feature type="region of interest" description="Disordered" evidence="4">
    <location>
        <begin position="444"/>
        <end position="465"/>
    </location>
</feature>
<keyword evidence="5" id="KW-1133">Transmembrane helix</keyword>
<organism evidence="8 9">
    <name type="scientific">Podospora didyma</name>
    <dbReference type="NCBI Taxonomy" id="330526"/>
    <lineage>
        <taxon>Eukaryota</taxon>
        <taxon>Fungi</taxon>
        <taxon>Dikarya</taxon>
        <taxon>Ascomycota</taxon>
        <taxon>Pezizomycotina</taxon>
        <taxon>Sordariomycetes</taxon>
        <taxon>Sordariomycetidae</taxon>
        <taxon>Sordariales</taxon>
        <taxon>Podosporaceae</taxon>
        <taxon>Podospora</taxon>
    </lineage>
</organism>
<evidence type="ECO:0000313" key="8">
    <source>
        <dbReference type="EMBL" id="KAK3374540.1"/>
    </source>
</evidence>
<feature type="region of interest" description="Disordered" evidence="4">
    <location>
        <begin position="595"/>
        <end position="615"/>
    </location>
</feature>
<keyword evidence="5" id="KW-0472">Membrane</keyword>
<dbReference type="Gene3D" id="2.120.10.80">
    <property type="entry name" value="Kelch-type beta propeller"/>
    <property type="match status" value="2"/>
</dbReference>
<keyword evidence="2" id="KW-0677">Repeat</keyword>
<dbReference type="Pfam" id="PF24981">
    <property type="entry name" value="Beta-prop_ATRN-LZTR1"/>
    <property type="match status" value="1"/>
</dbReference>
<dbReference type="EMBL" id="JAULSW010000007">
    <property type="protein sequence ID" value="KAK3374540.1"/>
    <property type="molecule type" value="Genomic_DNA"/>
</dbReference>
<accession>A0AAE0KEM5</accession>
<evidence type="ECO:0000256" key="6">
    <source>
        <dbReference type="SAM" id="SignalP"/>
    </source>
</evidence>
<sequence length="674" mass="73127">MTLALKFFLFVIVWCMVPKVYCQYDPLKDFCRRFGHQSAVVDNRLYIDGGFVNWKPFAASSQNYSNPFLLYSDLSSSEHGMPQLYSNLSKNATIPSVNGGALWEDSVNKRLYLYGGEYYQTPPPSFSLFSYDILYDNWANLGPPRGSGTVTPSSYGAGVSISWRGEAYYYGGWFNKDSVPGWTGPPQASNRLIKYTMDSNTFSNLTGPDNVKRADGSMVFIPAGDAGMLVYFGGSMDYYGNGTITPQSMSQIFIYDIANTKWYSQTATGRVPENRRRFCSGATWSQDQSSYNIYLYGGAGFLPSATGYDDIYILTIPSFKWIRGPYPPGSNSSGPYPKSMMTCNVVNNAQMLVIGGTYSNDTTYMCDADVVYGQHNMNLGEENPNNAIWAEYQPTLTTYAVPTDILTVVGGQNHGGAKVTAPVSGFDSPDMSVLMTRKAAIATRSPTRVATNTATNTSSASSSSGLSGGAIAGIVIGSLAAIIGIFVAGCCFIRRRQKHYKGPRQNGQSSHLNRVQSIPQSAWGTGYGAPSSGITSPINTNPMTLFRQPQHSPVMLPSAQDRSPIELGSDGVHYQSNASLSLAHADFLGGGHKYTSSSPQVHPVHEMHTPSPHPSNVEPAAEYFVAGSATQDSYTIPQPLSPHRSPLRTPNSVDPRGPQPGSPYFAPAPQTEFP</sequence>
<dbReference type="InterPro" id="IPR056737">
    <property type="entry name" value="Beta-prop_ATRN-MKLN-like"/>
</dbReference>
<dbReference type="PANTHER" id="PTHR47435:SF4">
    <property type="entry name" value="KELCH REPEAT PROTEIN (AFU_ORTHOLOGUE AFUA_5G12780)"/>
    <property type="match status" value="1"/>
</dbReference>
<evidence type="ECO:0000313" key="9">
    <source>
        <dbReference type="Proteomes" id="UP001285441"/>
    </source>
</evidence>
<evidence type="ECO:0000256" key="5">
    <source>
        <dbReference type="SAM" id="Phobius"/>
    </source>
</evidence>
<dbReference type="PANTHER" id="PTHR47435">
    <property type="entry name" value="KELCH REPEAT PROTEIN (AFU_ORTHOLOGUE AFUA_5G12780)"/>
    <property type="match status" value="1"/>
</dbReference>
<reference evidence="8" key="2">
    <citation type="submission" date="2023-06" db="EMBL/GenBank/DDBJ databases">
        <authorList>
            <consortium name="Lawrence Berkeley National Laboratory"/>
            <person name="Haridas S."/>
            <person name="Hensen N."/>
            <person name="Bonometti L."/>
            <person name="Westerberg I."/>
            <person name="Brannstrom I.O."/>
            <person name="Guillou S."/>
            <person name="Cros-Aarteil S."/>
            <person name="Calhoun S."/>
            <person name="Kuo A."/>
            <person name="Mondo S."/>
            <person name="Pangilinan J."/>
            <person name="Riley R."/>
            <person name="LaButti K."/>
            <person name="Andreopoulos B."/>
            <person name="Lipzen A."/>
            <person name="Chen C."/>
            <person name="Yanf M."/>
            <person name="Daum C."/>
            <person name="Ng V."/>
            <person name="Clum A."/>
            <person name="Steindorff A."/>
            <person name="Ohm R."/>
            <person name="Martin F."/>
            <person name="Silar P."/>
            <person name="Natvig D."/>
            <person name="Lalanne C."/>
            <person name="Gautier V."/>
            <person name="Ament-velasquez S.L."/>
            <person name="Kruys A."/>
            <person name="Hutchinson M.I."/>
            <person name="Powell A.J."/>
            <person name="Barry K."/>
            <person name="Miller A.N."/>
            <person name="Grigoriev I.V."/>
            <person name="Debuchy R."/>
            <person name="Gladieux P."/>
            <person name="Thoren M.H."/>
            <person name="Johannesson H."/>
        </authorList>
    </citation>
    <scope>NUCLEOTIDE SEQUENCE</scope>
    <source>
        <strain evidence="8">CBS 232.78</strain>
    </source>
</reference>
<name>A0AAE0KEM5_9PEZI</name>
<evidence type="ECO:0000256" key="4">
    <source>
        <dbReference type="SAM" id="MobiDB-lite"/>
    </source>
</evidence>
<evidence type="ECO:0000256" key="3">
    <source>
        <dbReference type="ARBA" id="ARBA00023004"/>
    </source>
</evidence>
<evidence type="ECO:0000256" key="1">
    <source>
        <dbReference type="ARBA" id="ARBA00022441"/>
    </source>
</evidence>
<feature type="transmembrane region" description="Helical" evidence="5">
    <location>
        <begin position="470"/>
        <end position="493"/>
    </location>
</feature>
<dbReference type="CDD" id="cd12087">
    <property type="entry name" value="TM_EGFR-like"/>
    <property type="match status" value="1"/>
</dbReference>
<reference evidence="8" key="1">
    <citation type="journal article" date="2023" name="Mol. Phylogenet. Evol.">
        <title>Genome-scale phylogeny and comparative genomics of the fungal order Sordariales.</title>
        <authorList>
            <person name="Hensen N."/>
            <person name="Bonometti L."/>
            <person name="Westerberg I."/>
            <person name="Brannstrom I.O."/>
            <person name="Guillou S."/>
            <person name="Cros-Aarteil S."/>
            <person name="Calhoun S."/>
            <person name="Haridas S."/>
            <person name="Kuo A."/>
            <person name="Mondo S."/>
            <person name="Pangilinan J."/>
            <person name="Riley R."/>
            <person name="LaButti K."/>
            <person name="Andreopoulos B."/>
            <person name="Lipzen A."/>
            <person name="Chen C."/>
            <person name="Yan M."/>
            <person name="Daum C."/>
            <person name="Ng V."/>
            <person name="Clum A."/>
            <person name="Steindorff A."/>
            <person name="Ohm R.A."/>
            <person name="Martin F."/>
            <person name="Silar P."/>
            <person name="Natvig D.O."/>
            <person name="Lalanne C."/>
            <person name="Gautier V."/>
            <person name="Ament-Velasquez S.L."/>
            <person name="Kruys A."/>
            <person name="Hutchinson M.I."/>
            <person name="Powell A.J."/>
            <person name="Barry K."/>
            <person name="Miller A.N."/>
            <person name="Grigoriev I.V."/>
            <person name="Debuchy R."/>
            <person name="Gladieux P."/>
            <person name="Hiltunen Thoren M."/>
            <person name="Johannesson H."/>
        </authorList>
    </citation>
    <scope>NUCLEOTIDE SEQUENCE</scope>
    <source>
        <strain evidence="8">CBS 232.78</strain>
    </source>
</reference>
<keyword evidence="9" id="KW-1185">Reference proteome</keyword>
<keyword evidence="1" id="KW-0880">Kelch repeat</keyword>
<dbReference type="InterPro" id="IPR011043">
    <property type="entry name" value="Gal_Oxase/kelch_b-propeller"/>
</dbReference>
<dbReference type="Proteomes" id="UP001285441">
    <property type="component" value="Unassembled WGS sequence"/>
</dbReference>
<feature type="domain" description="Attractin/MKLN-like beta-propeller" evidence="7">
    <location>
        <begin position="111"/>
        <end position="364"/>
    </location>
</feature>
<dbReference type="SUPFAM" id="SSF50965">
    <property type="entry name" value="Galactose oxidase, central domain"/>
    <property type="match status" value="1"/>
</dbReference>
<feature type="chain" id="PRO_5041984767" description="Attractin/MKLN-like beta-propeller domain-containing protein" evidence="6">
    <location>
        <begin position="23"/>
        <end position="674"/>
    </location>
</feature>
<comment type="caution">
    <text evidence="8">The sequence shown here is derived from an EMBL/GenBank/DDBJ whole genome shotgun (WGS) entry which is preliminary data.</text>
</comment>
<proteinExistence type="predicted"/>
<dbReference type="AlphaFoldDB" id="A0AAE0KEM5"/>